<evidence type="ECO:0000259" key="2">
    <source>
        <dbReference type="PROSITE" id="PS01148"/>
    </source>
</evidence>
<gene>
    <name evidence="3" type="ORF">GCM10023337_04830</name>
</gene>
<dbReference type="Pfam" id="PF01206">
    <property type="entry name" value="TusA"/>
    <property type="match status" value="1"/>
</dbReference>
<dbReference type="PROSITE" id="PS01148">
    <property type="entry name" value="UPF0033"/>
    <property type="match status" value="1"/>
</dbReference>
<evidence type="ECO:0000313" key="4">
    <source>
        <dbReference type="Proteomes" id="UP001500227"/>
    </source>
</evidence>
<comment type="similarity">
    <text evidence="1">Belongs to the sulfur carrier protein TusA family.</text>
</comment>
<proteinExistence type="inferred from homology"/>
<dbReference type="Gene3D" id="3.30.110.40">
    <property type="entry name" value="TusA-like domain"/>
    <property type="match status" value="1"/>
</dbReference>
<sequence length="79" mass="8691">MTEPIAFDSEVDASGLTCPLPILRTKKALAQLQSGQVVKVITTDPHAKGDFQAFTDQTGNTLLAQHEQGDTLIHYVRRR</sequence>
<comment type="caution">
    <text evidence="3">The sequence shown here is derived from an EMBL/GenBank/DDBJ whole genome shotgun (WGS) entry which is preliminary data.</text>
</comment>
<dbReference type="SUPFAM" id="SSF64307">
    <property type="entry name" value="SirA-like"/>
    <property type="match status" value="1"/>
</dbReference>
<accession>A0ABP9LUI8</accession>
<dbReference type="EMBL" id="BAABKD010000002">
    <property type="protein sequence ID" value="GAA5085753.1"/>
    <property type="molecule type" value="Genomic_DNA"/>
</dbReference>
<evidence type="ECO:0000256" key="1">
    <source>
        <dbReference type="ARBA" id="ARBA00008984"/>
    </source>
</evidence>
<feature type="domain" description="UPF0033" evidence="2">
    <location>
        <begin position="11"/>
        <end position="35"/>
    </location>
</feature>
<name>A0ABP9LUI8_9BURK</name>
<dbReference type="InterPro" id="IPR036868">
    <property type="entry name" value="TusA-like_sf"/>
</dbReference>
<dbReference type="PANTHER" id="PTHR33279:SF6">
    <property type="entry name" value="SULFUR CARRIER PROTEIN YEDF-RELATED"/>
    <property type="match status" value="1"/>
</dbReference>
<reference evidence="4" key="1">
    <citation type="journal article" date="2019" name="Int. J. Syst. Evol. Microbiol.">
        <title>The Global Catalogue of Microorganisms (GCM) 10K type strain sequencing project: providing services to taxonomists for standard genome sequencing and annotation.</title>
        <authorList>
            <consortium name="The Broad Institute Genomics Platform"/>
            <consortium name="The Broad Institute Genome Sequencing Center for Infectious Disease"/>
            <person name="Wu L."/>
            <person name="Ma J."/>
        </authorList>
    </citation>
    <scope>NUCLEOTIDE SEQUENCE [LARGE SCALE GENOMIC DNA]</scope>
    <source>
        <strain evidence="4">JCM 18423</strain>
    </source>
</reference>
<organism evidence="3 4">
    <name type="scientific">Paenalcaligenes hermetiae</name>
    <dbReference type="NCBI Taxonomy" id="1157987"/>
    <lineage>
        <taxon>Bacteria</taxon>
        <taxon>Pseudomonadati</taxon>
        <taxon>Pseudomonadota</taxon>
        <taxon>Betaproteobacteria</taxon>
        <taxon>Burkholderiales</taxon>
        <taxon>Alcaligenaceae</taxon>
        <taxon>Paenalcaligenes</taxon>
    </lineage>
</organism>
<dbReference type="PANTHER" id="PTHR33279">
    <property type="entry name" value="SULFUR CARRIER PROTEIN YEDF-RELATED"/>
    <property type="match status" value="1"/>
</dbReference>
<keyword evidence="4" id="KW-1185">Reference proteome</keyword>
<dbReference type="Proteomes" id="UP001500227">
    <property type="component" value="Unassembled WGS sequence"/>
</dbReference>
<dbReference type="CDD" id="cd00291">
    <property type="entry name" value="SirA_YedF_YeeD"/>
    <property type="match status" value="1"/>
</dbReference>
<evidence type="ECO:0000313" key="3">
    <source>
        <dbReference type="EMBL" id="GAA5085753.1"/>
    </source>
</evidence>
<protein>
    <submittedName>
        <fullName evidence="3">Sulfurtransferase TusA family protein</fullName>
    </submittedName>
</protein>
<dbReference type="InterPro" id="IPR001455">
    <property type="entry name" value="TusA-like"/>
</dbReference>
<dbReference type="RefSeq" id="WP_300648563.1">
    <property type="nucleotide sequence ID" value="NZ_BAABKD010000002.1"/>
</dbReference>